<feature type="non-terminal residue" evidence="2">
    <location>
        <position position="1"/>
    </location>
</feature>
<evidence type="ECO:0000313" key="2">
    <source>
        <dbReference type="EMBL" id="CAK5278437.1"/>
    </source>
</evidence>
<evidence type="ECO:0000313" key="3">
    <source>
        <dbReference type="Proteomes" id="UP001295794"/>
    </source>
</evidence>
<feature type="compositionally biased region" description="Basic residues" evidence="1">
    <location>
        <begin position="87"/>
        <end position="100"/>
    </location>
</feature>
<dbReference type="AlphaFoldDB" id="A0AAD2HM37"/>
<organism evidence="2 3">
    <name type="scientific">Mycena citricolor</name>
    <dbReference type="NCBI Taxonomy" id="2018698"/>
    <lineage>
        <taxon>Eukaryota</taxon>
        <taxon>Fungi</taxon>
        <taxon>Dikarya</taxon>
        <taxon>Basidiomycota</taxon>
        <taxon>Agaricomycotina</taxon>
        <taxon>Agaricomycetes</taxon>
        <taxon>Agaricomycetidae</taxon>
        <taxon>Agaricales</taxon>
        <taxon>Marasmiineae</taxon>
        <taxon>Mycenaceae</taxon>
        <taxon>Mycena</taxon>
    </lineage>
</organism>
<keyword evidence="3" id="KW-1185">Reference proteome</keyword>
<feature type="compositionally biased region" description="Low complexity" evidence="1">
    <location>
        <begin position="72"/>
        <end position="83"/>
    </location>
</feature>
<protein>
    <submittedName>
        <fullName evidence="2">Uncharacterized protein</fullName>
    </submittedName>
</protein>
<feature type="region of interest" description="Disordered" evidence="1">
    <location>
        <begin position="52"/>
        <end position="100"/>
    </location>
</feature>
<dbReference type="Proteomes" id="UP001295794">
    <property type="component" value="Unassembled WGS sequence"/>
</dbReference>
<sequence length="136" mass="15633">RTSYRTMKTRGRNLTRSTTAKVCAPAATMGAREGMAVSLQTLRRMSSRILAMRTLSQGQRRKETLRRRLPASRGQQQQHRSSSLVNRRPRPRAISFARRRRSLVRPTHMTPSNCYLSSRFTRVSEVAKLQTTPSYI</sequence>
<reference evidence="2" key="1">
    <citation type="submission" date="2023-11" db="EMBL/GenBank/DDBJ databases">
        <authorList>
            <person name="De Vega J J."/>
            <person name="De Vega J J."/>
        </authorList>
    </citation>
    <scope>NUCLEOTIDE SEQUENCE</scope>
</reference>
<comment type="caution">
    <text evidence="2">The sequence shown here is derived from an EMBL/GenBank/DDBJ whole genome shotgun (WGS) entry which is preliminary data.</text>
</comment>
<dbReference type="EMBL" id="CAVNYO010000421">
    <property type="protein sequence ID" value="CAK5278437.1"/>
    <property type="molecule type" value="Genomic_DNA"/>
</dbReference>
<proteinExistence type="predicted"/>
<gene>
    <name evidence="2" type="ORF">MYCIT1_LOCUS27771</name>
</gene>
<evidence type="ECO:0000256" key="1">
    <source>
        <dbReference type="SAM" id="MobiDB-lite"/>
    </source>
</evidence>
<name>A0AAD2HM37_9AGAR</name>
<accession>A0AAD2HM37</accession>